<feature type="region of interest" description="Disordered" evidence="1">
    <location>
        <begin position="216"/>
        <end position="347"/>
    </location>
</feature>
<feature type="compositionally biased region" description="Low complexity" evidence="1">
    <location>
        <begin position="247"/>
        <end position="273"/>
    </location>
</feature>
<feature type="compositionally biased region" description="Polar residues" evidence="1">
    <location>
        <begin position="319"/>
        <end position="331"/>
    </location>
</feature>
<accession>A0A0B2VVH9</accession>
<dbReference type="Proteomes" id="UP000031036">
    <property type="component" value="Unassembled WGS sequence"/>
</dbReference>
<sequence>MYEEMVRDIEASIQMTDVEWRNLKGSVTSLRSAVIALIVVITLFCVVQVVAIVYKFSVMRRNSRERKIEQMRRAIAEQKVAKRRRSKSSGTSSKRKRTKKYRKTKTAEPSKKLMVQLSLSHDDDQPEECREKSSDQTDEREASAKEENMIPDGQAKGDFPPENRYTSRKMDAIGTNISPGKNVGNANLVAQDSLMMVGDQKLFPVELSSSSNLLKEKKTNEKVSKAVEMMKGQNDNLFPDDKRGLCSTKSSGSKSGDNSSDSSPSKQSSTKGPAVIEIPETAIASNSSASTAKEENLSTANKTSEVPATKPADVPNEGSKPTKSSDGTGTAPTAPVRGKVLEFTIGV</sequence>
<protein>
    <submittedName>
        <fullName evidence="3">Uncharacterized protein</fullName>
    </submittedName>
</protein>
<gene>
    <name evidence="3" type="ORF">Tcan_03129</name>
</gene>
<feature type="compositionally biased region" description="Polar residues" evidence="1">
    <location>
        <begin position="297"/>
        <end position="306"/>
    </location>
</feature>
<evidence type="ECO:0000313" key="3">
    <source>
        <dbReference type="EMBL" id="KHN85434.1"/>
    </source>
</evidence>
<dbReference type="AlphaFoldDB" id="A0A0B2VVH9"/>
<evidence type="ECO:0000256" key="2">
    <source>
        <dbReference type="SAM" id="Phobius"/>
    </source>
</evidence>
<reference evidence="3 4" key="1">
    <citation type="submission" date="2014-11" db="EMBL/GenBank/DDBJ databases">
        <title>Genetic blueprint of the zoonotic pathogen Toxocara canis.</title>
        <authorList>
            <person name="Zhu X.-Q."/>
            <person name="Korhonen P.K."/>
            <person name="Cai H."/>
            <person name="Young N.D."/>
            <person name="Nejsum P."/>
            <person name="von Samson-Himmelstjerna G."/>
            <person name="Boag P.R."/>
            <person name="Tan P."/>
            <person name="Li Q."/>
            <person name="Min J."/>
            <person name="Yang Y."/>
            <person name="Wang X."/>
            <person name="Fang X."/>
            <person name="Hall R.S."/>
            <person name="Hofmann A."/>
            <person name="Sternberg P.W."/>
            <person name="Jex A.R."/>
            <person name="Gasser R.B."/>
        </authorList>
    </citation>
    <scope>NUCLEOTIDE SEQUENCE [LARGE SCALE GENOMIC DNA]</scope>
    <source>
        <strain evidence="3">PN_DK_2014</strain>
    </source>
</reference>
<feature type="compositionally biased region" description="Low complexity" evidence="1">
    <location>
        <begin position="281"/>
        <end position="291"/>
    </location>
</feature>
<dbReference type="EMBL" id="JPKZ01000787">
    <property type="protein sequence ID" value="KHN85434.1"/>
    <property type="molecule type" value="Genomic_DNA"/>
</dbReference>
<name>A0A0B2VVH9_TOXCA</name>
<keyword evidence="4" id="KW-1185">Reference proteome</keyword>
<feature type="region of interest" description="Disordered" evidence="1">
    <location>
        <begin position="76"/>
        <end position="164"/>
    </location>
</feature>
<feature type="transmembrane region" description="Helical" evidence="2">
    <location>
        <begin position="33"/>
        <end position="54"/>
    </location>
</feature>
<feature type="compositionally biased region" description="Basic residues" evidence="1">
    <location>
        <begin position="81"/>
        <end position="104"/>
    </location>
</feature>
<evidence type="ECO:0000313" key="4">
    <source>
        <dbReference type="Proteomes" id="UP000031036"/>
    </source>
</evidence>
<comment type="caution">
    <text evidence="3">The sequence shown here is derived from an EMBL/GenBank/DDBJ whole genome shotgun (WGS) entry which is preliminary data.</text>
</comment>
<keyword evidence="2" id="KW-0472">Membrane</keyword>
<feature type="compositionally biased region" description="Basic and acidic residues" evidence="1">
    <location>
        <begin position="120"/>
        <end position="148"/>
    </location>
</feature>
<keyword evidence="2" id="KW-1133">Transmembrane helix</keyword>
<feature type="compositionally biased region" description="Basic and acidic residues" evidence="1">
    <location>
        <begin position="216"/>
        <end position="225"/>
    </location>
</feature>
<evidence type="ECO:0000256" key="1">
    <source>
        <dbReference type="SAM" id="MobiDB-lite"/>
    </source>
</evidence>
<keyword evidence="2" id="KW-0812">Transmembrane</keyword>
<organism evidence="3 4">
    <name type="scientific">Toxocara canis</name>
    <name type="common">Canine roundworm</name>
    <dbReference type="NCBI Taxonomy" id="6265"/>
    <lineage>
        <taxon>Eukaryota</taxon>
        <taxon>Metazoa</taxon>
        <taxon>Ecdysozoa</taxon>
        <taxon>Nematoda</taxon>
        <taxon>Chromadorea</taxon>
        <taxon>Rhabditida</taxon>
        <taxon>Spirurina</taxon>
        <taxon>Ascaridomorpha</taxon>
        <taxon>Ascaridoidea</taxon>
        <taxon>Toxocaridae</taxon>
        <taxon>Toxocara</taxon>
    </lineage>
</organism>
<proteinExistence type="predicted"/>